<feature type="chain" id="PRO_5036402499" evidence="1">
    <location>
        <begin position="34"/>
        <end position="328"/>
    </location>
</feature>
<reference evidence="2" key="1">
    <citation type="submission" date="2020-11" db="EMBL/GenBank/DDBJ databases">
        <authorList>
            <person name="Tran Van P."/>
        </authorList>
    </citation>
    <scope>NUCLEOTIDE SEQUENCE</scope>
</reference>
<organism evidence="2">
    <name type="scientific">Darwinula stevensoni</name>
    <dbReference type="NCBI Taxonomy" id="69355"/>
    <lineage>
        <taxon>Eukaryota</taxon>
        <taxon>Metazoa</taxon>
        <taxon>Ecdysozoa</taxon>
        <taxon>Arthropoda</taxon>
        <taxon>Crustacea</taxon>
        <taxon>Oligostraca</taxon>
        <taxon>Ostracoda</taxon>
        <taxon>Podocopa</taxon>
        <taxon>Podocopida</taxon>
        <taxon>Darwinulocopina</taxon>
        <taxon>Darwinuloidea</taxon>
        <taxon>Darwinulidae</taxon>
        <taxon>Darwinula</taxon>
    </lineage>
</organism>
<dbReference type="AlphaFoldDB" id="A0A7R8XDL6"/>
<protein>
    <submittedName>
        <fullName evidence="2">Uncharacterized protein</fullName>
    </submittedName>
</protein>
<dbReference type="EMBL" id="CAJPEV010001923">
    <property type="protein sequence ID" value="CAG0894903.1"/>
    <property type="molecule type" value="Genomic_DNA"/>
</dbReference>
<evidence type="ECO:0000313" key="3">
    <source>
        <dbReference type="Proteomes" id="UP000677054"/>
    </source>
</evidence>
<gene>
    <name evidence="2" type="ORF">DSTB1V02_LOCUS8423</name>
</gene>
<dbReference type="Proteomes" id="UP000677054">
    <property type="component" value="Unassembled WGS sequence"/>
</dbReference>
<keyword evidence="1" id="KW-0732">Signal</keyword>
<keyword evidence="3" id="KW-1185">Reference proteome</keyword>
<proteinExistence type="predicted"/>
<feature type="signal peptide" evidence="1">
    <location>
        <begin position="1"/>
        <end position="33"/>
    </location>
</feature>
<dbReference type="EMBL" id="LR901440">
    <property type="protein sequence ID" value="CAD7248612.1"/>
    <property type="molecule type" value="Genomic_DNA"/>
</dbReference>
<sequence length="328" mass="34933">MEGGTTHRRSARTRENMMKSLILLPALLLLANAESSKRFLFSLGGGGSVQVAASAELAAELNTDFSAVIGSVENIFNITKDQAQQILTRMNAAAAKFQNHPLFQKIKANLQAIASGDSSKIQALYDQVAPLIFCLRLAQLFGTTVDAILKQGPQQFQSSLLMAYEIAKSVAEQDIAFKLALLQAGVDTLNAIYDRFNAANQICAAQGAANAMMQKFGDLFLALRNGATANADQAGDLLQRMAQLAACRWETVWPDVQSSVQGFQSTMNSFWTNLVSQAQNNMNALTAAGNSFVNLLVNTAQSIFGGLLGLLGSLTSAIFGSCTSCSSG</sequence>
<evidence type="ECO:0000256" key="1">
    <source>
        <dbReference type="SAM" id="SignalP"/>
    </source>
</evidence>
<evidence type="ECO:0000313" key="2">
    <source>
        <dbReference type="EMBL" id="CAD7248612.1"/>
    </source>
</evidence>
<name>A0A7R8XDL6_9CRUS</name>
<accession>A0A7R8XDL6</accession>